<dbReference type="EMBL" id="JAGFNK010000649">
    <property type="protein sequence ID" value="KAI9445728.1"/>
    <property type="molecule type" value="Genomic_DNA"/>
</dbReference>
<proteinExistence type="predicted"/>
<evidence type="ECO:0000313" key="1">
    <source>
        <dbReference type="EMBL" id="KAI9445728.1"/>
    </source>
</evidence>
<comment type="caution">
    <text evidence="1">The sequence shown here is derived from an EMBL/GenBank/DDBJ whole genome shotgun (WGS) entry which is preliminary data.</text>
</comment>
<organism evidence="1 2">
    <name type="scientific">Russula earlei</name>
    <dbReference type="NCBI Taxonomy" id="71964"/>
    <lineage>
        <taxon>Eukaryota</taxon>
        <taxon>Fungi</taxon>
        <taxon>Dikarya</taxon>
        <taxon>Basidiomycota</taxon>
        <taxon>Agaricomycotina</taxon>
        <taxon>Agaricomycetes</taxon>
        <taxon>Russulales</taxon>
        <taxon>Russulaceae</taxon>
        <taxon>Russula</taxon>
    </lineage>
</organism>
<name>A0ACC0TT21_9AGAM</name>
<accession>A0ACC0TT21</accession>
<sequence>MNIGDVITILEETAPPAYQESYDNSGLLTGNAGWPCTGILCTLDVTEAVILEAAAAGCNMVVAHHPIIFGGLKKINGNNYVEQAVIAAIKKDIAIYAIHTNLDNVLQGVNDKIADKLGLVNRKILVPATTHLLKLFTFVPVAQLESVQAAIFEAGAGHIGNYSECSFVVEGKGSFKGGAHTNPFVGEPGKRHTEKEAKLEVIFPAHLHSKVVNTLLKAHPYEEVAYDIVPLLNGHPGVGSGLLAELPEPLEEALFLQNIQQAFGLQVIRHTPLLGKPVKKVALCGGAGSFLTRKAVAAGADFYITADVKYHEFFDANSRLVIADIGHWESEQFTPDLLIAVLQAKFPTFAVLKSKTDTNPVQYFVG</sequence>
<reference evidence="1" key="1">
    <citation type="submission" date="2021-03" db="EMBL/GenBank/DDBJ databases">
        <title>Evolutionary priming and transition to the ectomycorrhizal habit in an iconic lineage of mushroom-forming fungi: is preadaptation a requirement?</title>
        <authorList>
            <consortium name="DOE Joint Genome Institute"/>
            <person name="Looney B.P."/>
            <person name="Miyauchi S."/>
            <person name="Morin E."/>
            <person name="Drula E."/>
            <person name="Courty P.E."/>
            <person name="Chicoki N."/>
            <person name="Fauchery L."/>
            <person name="Kohler A."/>
            <person name="Kuo A."/>
            <person name="LaButti K."/>
            <person name="Pangilinan J."/>
            <person name="Lipzen A."/>
            <person name="Riley R."/>
            <person name="Andreopoulos W."/>
            <person name="He G."/>
            <person name="Johnson J."/>
            <person name="Barry K.W."/>
            <person name="Grigoriev I.V."/>
            <person name="Nagy L."/>
            <person name="Hibbett D."/>
            <person name="Henrissat B."/>
            <person name="Matheny P.B."/>
            <person name="Labbe J."/>
            <person name="Martin A.F."/>
        </authorList>
    </citation>
    <scope>NUCLEOTIDE SEQUENCE</scope>
    <source>
        <strain evidence="1">BPL698</strain>
    </source>
</reference>
<gene>
    <name evidence="1" type="ORF">F5148DRAFT_1346441</name>
</gene>
<evidence type="ECO:0000313" key="2">
    <source>
        <dbReference type="Proteomes" id="UP001207468"/>
    </source>
</evidence>
<protein>
    <submittedName>
        <fullName evidence="1">NGG1p interacting factor 3 protein, NIF3</fullName>
    </submittedName>
</protein>
<keyword evidence="2" id="KW-1185">Reference proteome</keyword>
<dbReference type="Proteomes" id="UP001207468">
    <property type="component" value="Unassembled WGS sequence"/>
</dbReference>